<evidence type="ECO:0000313" key="3">
    <source>
        <dbReference type="Proteomes" id="UP001237642"/>
    </source>
</evidence>
<dbReference type="GO" id="GO:0006646">
    <property type="term" value="P:phosphatidylethanolamine biosynthetic process"/>
    <property type="evidence" value="ECO:0007669"/>
    <property type="project" value="TreeGrafter"/>
</dbReference>
<dbReference type="PANTHER" id="PTHR22603:SF93">
    <property type="entry name" value="RE24176P"/>
    <property type="match status" value="1"/>
</dbReference>
<dbReference type="InterPro" id="IPR011009">
    <property type="entry name" value="Kinase-like_dom_sf"/>
</dbReference>
<accession>A0AAD8IYI8</accession>
<dbReference type="SUPFAM" id="SSF56112">
    <property type="entry name" value="Protein kinase-like (PK-like)"/>
    <property type="match status" value="1"/>
</dbReference>
<sequence>MAARFGAKIIPFGVVGEDDVSQLLLDYDDQLKIPFLQSYYKEFNQSFTKLRADSEGEIAKQDLHLPISLPKVPGRFYFLFGKPIETEAKEFHLDILQHEINTLAKDVSQDYQEIAFCHNDLQYGNIMIDEKTRSVTVIDYEYASFNPVAYDLVNHFCEMAANYHSEKPHILDYSTYPGLEERKRFVHSYLGSDGNQLDDSEVQRHCRLTPHVWYRLVYWFSVIWYLNICNSILPSVHFSSDKLLADKTRQVHSHHVQILYKPDLKGETKLGKNVVFDMDMSAGDFMALLYLIKLPVEVINLKVGMNTTFLTGIPECIT</sequence>
<reference evidence="2" key="1">
    <citation type="submission" date="2023-02" db="EMBL/GenBank/DDBJ databases">
        <title>Genome of toxic invasive species Heracleum sosnowskyi carries increased number of genes despite the absence of recent whole-genome duplications.</title>
        <authorList>
            <person name="Schelkunov M."/>
            <person name="Shtratnikova V."/>
            <person name="Makarenko M."/>
            <person name="Klepikova A."/>
            <person name="Omelchenko D."/>
            <person name="Novikova G."/>
            <person name="Obukhova E."/>
            <person name="Bogdanov V."/>
            <person name="Penin A."/>
            <person name="Logacheva M."/>
        </authorList>
    </citation>
    <scope>NUCLEOTIDE SEQUENCE</scope>
    <source>
        <strain evidence="2">Hsosn_3</strain>
        <tissue evidence="2">Leaf</tissue>
    </source>
</reference>
<name>A0AAD8IYI8_9APIA</name>
<evidence type="ECO:0000256" key="1">
    <source>
        <dbReference type="ARBA" id="ARBA00038211"/>
    </source>
</evidence>
<gene>
    <name evidence="2" type="ORF">POM88_013067</name>
</gene>
<dbReference type="GO" id="GO:0005737">
    <property type="term" value="C:cytoplasm"/>
    <property type="evidence" value="ECO:0007669"/>
    <property type="project" value="TreeGrafter"/>
</dbReference>
<organism evidence="2 3">
    <name type="scientific">Heracleum sosnowskyi</name>
    <dbReference type="NCBI Taxonomy" id="360622"/>
    <lineage>
        <taxon>Eukaryota</taxon>
        <taxon>Viridiplantae</taxon>
        <taxon>Streptophyta</taxon>
        <taxon>Embryophyta</taxon>
        <taxon>Tracheophyta</taxon>
        <taxon>Spermatophyta</taxon>
        <taxon>Magnoliopsida</taxon>
        <taxon>eudicotyledons</taxon>
        <taxon>Gunneridae</taxon>
        <taxon>Pentapetalae</taxon>
        <taxon>asterids</taxon>
        <taxon>campanulids</taxon>
        <taxon>Apiales</taxon>
        <taxon>Apiaceae</taxon>
        <taxon>Apioideae</taxon>
        <taxon>apioid superclade</taxon>
        <taxon>Tordylieae</taxon>
        <taxon>Tordyliinae</taxon>
        <taxon>Heracleum</taxon>
    </lineage>
</organism>
<dbReference type="GO" id="GO:0004103">
    <property type="term" value="F:choline kinase activity"/>
    <property type="evidence" value="ECO:0007669"/>
    <property type="project" value="TreeGrafter"/>
</dbReference>
<dbReference type="Gene3D" id="3.90.1200.10">
    <property type="match status" value="1"/>
</dbReference>
<comment type="similarity">
    <text evidence="1">Belongs to the choline/ethanolamine kinase family.</text>
</comment>
<dbReference type="GO" id="GO:0004305">
    <property type="term" value="F:ethanolamine kinase activity"/>
    <property type="evidence" value="ECO:0007669"/>
    <property type="project" value="TreeGrafter"/>
</dbReference>
<proteinExistence type="inferred from homology"/>
<keyword evidence="3" id="KW-1185">Reference proteome</keyword>
<evidence type="ECO:0008006" key="4">
    <source>
        <dbReference type="Google" id="ProtNLM"/>
    </source>
</evidence>
<dbReference type="EMBL" id="JAUIZM010000003">
    <property type="protein sequence ID" value="KAK1394011.1"/>
    <property type="molecule type" value="Genomic_DNA"/>
</dbReference>
<dbReference type="Proteomes" id="UP001237642">
    <property type="component" value="Unassembled WGS sequence"/>
</dbReference>
<dbReference type="PANTHER" id="PTHR22603">
    <property type="entry name" value="CHOLINE/ETHANOALAMINE KINASE"/>
    <property type="match status" value="1"/>
</dbReference>
<comment type="caution">
    <text evidence="2">The sequence shown here is derived from an EMBL/GenBank/DDBJ whole genome shotgun (WGS) entry which is preliminary data.</text>
</comment>
<protein>
    <recommendedName>
        <fullName evidence="4">Choline/ethanolamine kinase</fullName>
    </recommendedName>
</protein>
<dbReference type="AlphaFoldDB" id="A0AAD8IYI8"/>
<dbReference type="Pfam" id="PF01633">
    <property type="entry name" value="Choline_kinase"/>
    <property type="match status" value="1"/>
</dbReference>
<reference evidence="2" key="2">
    <citation type="submission" date="2023-05" db="EMBL/GenBank/DDBJ databases">
        <authorList>
            <person name="Schelkunov M.I."/>
        </authorList>
    </citation>
    <scope>NUCLEOTIDE SEQUENCE</scope>
    <source>
        <strain evidence="2">Hsosn_3</strain>
        <tissue evidence="2">Leaf</tissue>
    </source>
</reference>
<evidence type="ECO:0000313" key="2">
    <source>
        <dbReference type="EMBL" id="KAK1394011.1"/>
    </source>
</evidence>